<dbReference type="AlphaFoldDB" id="A0ABD0TEU1"/>
<evidence type="ECO:0000256" key="6">
    <source>
        <dbReference type="ARBA" id="ARBA00022617"/>
    </source>
</evidence>
<keyword evidence="7 15" id="KW-0479">Metal-binding</keyword>
<dbReference type="PANTHER" id="PTHR24292">
    <property type="entry name" value="CYTOCHROME P450"/>
    <property type="match status" value="1"/>
</dbReference>
<keyword evidence="10 16" id="KW-0560">Oxidoreductase</keyword>
<keyword evidence="12 16" id="KW-0503">Monooxygenase</keyword>
<keyword evidence="13" id="KW-0472">Membrane</keyword>
<evidence type="ECO:0000313" key="17">
    <source>
        <dbReference type="EMBL" id="KAL0841596.1"/>
    </source>
</evidence>
<dbReference type="EC" id="1.14.14.1" evidence="5"/>
<gene>
    <name evidence="17" type="ORF">ABMA28_015255</name>
</gene>
<dbReference type="Pfam" id="PF00067">
    <property type="entry name" value="p450"/>
    <property type="match status" value="1"/>
</dbReference>
<dbReference type="GO" id="GO:0005789">
    <property type="term" value="C:endoplasmic reticulum membrane"/>
    <property type="evidence" value="ECO:0007669"/>
    <property type="project" value="UniProtKB-SubCell"/>
</dbReference>
<evidence type="ECO:0000256" key="9">
    <source>
        <dbReference type="ARBA" id="ARBA00022848"/>
    </source>
</evidence>
<accession>A0ABD0TEU1</accession>
<evidence type="ECO:0000256" key="8">
    <source>
        <dbReference type="ARBA" id="ARBA00022824"/>
    </source>
</evidence>
<comment type="similarity">
    <text evidence="4 16">Belongs to the cytochrome P450 family.</text>
</comment>
<evidence type="ECO:0000256" key="14">
    <source>
        <dbReference type="ARBA" id="ARBA00047827"/>
    </source>
</evidence>
<dbReference type="InterPro" id="IPR036396">
    <property type="entry name" value="Cyt_P450_sf"/>
</dbReference>
<dbReference type="PROSITE" id="PS00086">
    <property type="entry name" value="CYTOCHROME_P450"/>
    <property type="match status" value="1"/>
</dbReference>
<dbReference type="Proteomes" id="UP001549921">
    <property type="component" value="Unassembled WGS sequence"/>
</dbReference>
<dbReference type="SUPFAM" id="SSF48264">
    <property type="entry name" value="Cytochrome P450"/>
    <property type="match status" value="1"/>
</dbReference>
<evidence type="ECO:0000256" key="11">
    <source>
        <dbReference type="ARBA" id="ARBA00023004"/>
    </source>
</evidence>
<dbReference type="InterPro" id="IPR017972">
    <property type="entry name" value="Cyt_P450_CS"/>
</dbReference>
<evidence type="ECO:0000256" key="13">
    <source>
        <dbReference type="ARBA" id="ARBA00023136"/>
    </source>
</evidence>
<feature type="binding site" description="axial binding residue" evidence="15">
    <location>
        <position position="466"/>
    </location>
    <ligand>
        <name>heme</name>
        <dbReference type="ChEBI" id="CHEBI:30413"/>
    </ligand>
    <ligandPart>
        <name>Fe</name>
        <dbReference type="ChEBI" id="CHEBI:18248"/>
    </ligandPart>
</feature>
<protein>
    <recommendedName>
        <fullName evidence="5">unspecific monooxygenase</fullName>
        <ecNumber evidence="5">1.14.14.1</ecNumber>
    </recommendedName>
</protein>
<sequence>MIIEIIIFLVTFVVAYFLWRQKKVHDFLRERDVKFIPGYPFYGNTYGSMSDKRHMVDEIIEVYNKFPDERYVGYIEGSNPILIIRDPEIIKSITVKNFENFVDHKSFFFSEEDVFGKSLFGMKGNTWRDMRMTLSPAFTGSKMRLMMPSMVEVSKNVVNYLKETQGEVIDVDELIRRYANDVIAAAGYGLHVNSFVDKDNEFYKIGQSIFTFDWKQKLYIFIFINCPSLTQKLKMQLFPEKTVNFFRQIVSKTIEDRERNNIERPDMIQLLMEASKGTLNQTQNSEDPNVGFATEEEVLKPKNEVRKWTLDDLVGQVLIFFTAGFETVASTLVMCIHELALNPSIQEKLYQEVETFSHTKTLTYENLLELKYLDCVLNETLRKWSAAIITDRKCVKPFDLPPPREGGKPYRLNPGDIVYNMVNAIHLDPKYYPEPETFIPERFSDANKHNIAPFTFMPFGMGPRACIASRFALLELKVLLYFITINFKIVKCEKTMDPLRLIQKGFMIRADEGTFVKFEDRN</sequence>
<dbReference type="PRINTS" id="PR00385">
    <property type="entry name" value="P450"/>
</dbReference>
<comment type="subcellular location">
    <subcellularLocation>
        <location evidence="3">Endoplasmic reticulum membrane</location>
        <topology evidence="3">Peripheral membrane protein</topology>
    </subcellularLocation>
    <subcellularLocation>
        <location evidence="2">Microsome membrane</location>
        <topology evidence="2">Peripheral membrane protein</topology>
    </subcellularLocation>
</comment>
<comment type="caution">
    <text evidence="17">The sequence shown here is derived from an EMBL/GenBank/DDBJ whole genome shotgun (WGS) entry which is preliminary data.</text>
</comment>
<dbReference type="PANTHER" id="PTHR24292:SF54">
    <property type="entry name" value="CYP9F3-RELATED"/>
    <property type="match status" value="1"/>
</dbReference>
<keyword evidence="8" id="KW-0256">Endoplasmic reticulum</keyword>
<keyword evidence="11 15" id="KW-0408">Iron</keyword>
<dbReference type="GO" id="GO:0046872">
    <property type="term" value="F:metal ion binding"/>
    <property type="evidence" value="ECO:0007669"/>
    <property type="project" value="UniProtKB-KW"/>
</dbReference>
<evidence type="ECO:0000256" key="2">
    <source>
        <dbReference type="ARBA" id="ARBA00004174"/>
    </source>
</evidence>
<evidence type="ECO:0000256" key="15">
    <source>
        <dbReference type="PIRSR" id="PIRSR602401-1"/>
    </source>
</evidence>
<evidence type="ECO:0000256" key="4">
    <source>
        <dbReference type="ARBA" id="ARBA00010617"/>
    </source>
</evidence>
<evidence type="ECO:0000256" key="12">
    <source>
        <dbReference type="ARBA" id="ARBA00023033"/>
    </source>
</evidence>
<evidence type="ECO:0000256" key="3">
    <source>
        <dbReference type="ARBA" id="ARBA00004406"/>
    </source>
</evidence>
<keyword evidence="6 15" id="KW-0349">Heme</keyword>
<evidence type="ECO:0000313" key="18">
    <source>
        <dbReference type="Proteomes" id="UP001549921"/>
    </source>
</evidence>
<evidence type="ECO:0000256" key="10">
    <source>
        <dbReference type="ARBA" id="ARBA00023002"/>
    </source>
</evidence>
<reference evidence="17 18" key="1">
    <citation type="submission" date="2024-06" db="EMBL/GenBank/DDBJ databases">
        <title>A chromosome-level genome assembly of beet webworm, Loxostege sticticalis.</title>
        <authorList>
            <person name="Zhang Y."/>
        </authorList>
    </citation>
    <scope>NUCLEOTIDE SEQUENCE [LARGE SCALE GENOMIC DNA]</scope>
    <source>
        <strain evidence="17">AQ028</strain>
        <tissue evidence="17">Male pupae</tissue>
    </source>
</reference>
<name>A0ABD0TEU1_LOXSC</name>
<comment type="catalytic activity">
    <reaction evidence="14">
        <text>an organic molecule + reduced [NADPH--hemoprotein reductase] + O2 = an alcohol + oxidized [NADPH--hemoprotein reductase] + H2O + H(+)</text>
        <dbReference type="Rhea" id="RHEA:17149"/>
        <dbReference type="Rhea" id="RHEA-COMP:11964"/>
        <dbReference type="Rhea" id="RHEA-COMP:11965"/>
        <dbReference type="ChEBI" id="CHEBI:15377"/>
        <dbReference type="ChEBI" id="CHEBI:15378"/>
        <dbReference type="ChEBI" id="CHEBI:15379"/>
        <dbReference type="ChEBI" id="CHEBI:30879"/>
        <dbReference type="ChEBI" id="CHEBI:57618"/>
        <dbReference type="ChEBI" id="CHEBI:58210"/>
        <dbReference type="ChEBI" id="CHEBI:142491"/>
        <dbReference type="EC" id="1.14.14.1"/>
    </reaction>
</comment>
<comment type="cofactor">
    <cofactor evidence="1 15">
        <name>heme</name>
        <dbReference type="ChEBI" id="CHEBI:30413"/>
    </cofactor>
</comment>
<evidence type="ECO:0000256" key="5">
    <source>
        <dbReference type="ARBA" id="ARBA00012109"/>
    </source>
</evidence>
<dbReference type="InterPro" id="IPR050476">
    <property type="entry name" value="Insect_CytP450_Detox"/>
</dbReference>
<evidence type="ECO:0000256" key="16">
    <source>
        <dbReference type="RuleBase" id="RU000461"/>
    </source>
</evidence>
<keyword evidence="9" id="KW-0492">Microsome</keyword>
<dbReference type="GO" id="GO:0016712">
    <property type="term" value="F:oxidoreductase activity, acting on paired donors, with incorporation or reduction of molecular oxygen, reduced flavin or flavoprotein as one donor, and incorporation of one atom of oxygen"/>
    <property type="evidence" value="ECO:0007669"/>
    <property type="project" value="UniProtKB-EC"/>
</dbReference>
<dbReference type="CDD" id="cd11056">
    <property type="entry name" value="CYP6-like"/>
    <property type="match status" value="1"/>
</dbReference>
<evidence type="ECO:0000256" key="7">
    <source>
        <dbReference type="ARBA" id="ARBA00022723"/>
    </source>
</evidence>
<dbReference type="PRINTS" id="PR00463">
    <property type="entry name" value="EP450I"/>
</dbReference>
<organism evidence="17 18">
    <name type="scientific">Loxostege sticticalis</name>
    <name type="common">Beet webworm moth</name>
    <dbReference type="NCBI Taxonomy" id="481309"/>
    <lineage>
        <taxon>Eukaryota</taxon>
        <taxon>Metazoa</taxon>
        <taxon>Ecdysozoa</taxon>
        <taxon>Arthropoda</taxon>
        <taxon>Hexapoda</taxon>
        <taxon>Insecta</taxon>
        <taxon>Pterygota</taxon>
        <taxon>Neoptera</taxon>
        <taxon>Endopterygota</taxon>
        <taxon>Lepidoptera</taxon>
        <taxon>Glossata</taxon>
        <taxon>Ditrysia</taxon>
        <taxon>Pyraloidea</taxon>
        <taxon>Crambidae</taxon>
        <taxon>Pyraustinae</taxon>
        <taxon>Loxostege</taxon>
    </lineage>
</organism>
<dbReference type="InterPro" id="IPR001128">
    <property type="entry name" value="Cyt_P450"/>
</dbReference>
<dbReference type="FunFam" id="1.10.630.10:FF:000042">
    <property type="entry name" value="Cytochrome P450"/>
    <property type="match status" value="1"/>
</dbReference>
<dbReference type="InterPro" id="IPR002401">
    <property type="entry name" value="Cyt_P450_E_grp-I"/>
</dbReference>
<proteinExistence type="inferred from homology"/>
<evidence type="ECO:0000256" key="1">
    <source>
        <dbReference type="ARBA" id="ARBA00001971"/>
    </source>
</evidence>
<dbReference type="Gene3D" id="1.10.630.10">
    <property type="entry name" value="Cytochrome P450"/>
    <property type="match status" value="1"/>
</dbReference>
<dbReference type="EMBL" id="JBEDNZ010000006">
    <property type="protein sequence ID" value="KAL0841596.1"/>
    <property type="molecule type" value="Genomic_DNA"/>
</dbReference>